<accession>A0A1M6FHS5</accession>
<dbReference type="PANTHER" id="PTHR11063">
    <property type="entry name" value="GLUTAMATE SEMIALDEHYDE DEHYDROGENASE"/>
    <property type="match status" value="1"/>
</dbReference>
<keyword evidence="10" id="KW-1185">Reference proteome</keyword>
<proteinExistence type="inferred from homology"/>
<keyword evidence="3 7" id="KW-0641">Proline biosynthesis</keyword>
<keyword evidence="7" id="KW-0963">Cytoplasm</keyword>
<protein>
    <recommendedName>
        <fullName evidence="7">Gamma-glutamyl phosphate reductase</fullName>
        <shortName evidence="7">GPR</shortName>
        <ecNumber evidence="7">1.2.1.41</ecNumber>
    </recommendedName>
    <alternativeName>
        <fullName evidence="7">Glutamate-5-semialdehyde dehydrogenase</fullName>
    </alternativeName>
    <alternativeName>
        <fullName evidence="7">Glutamyl-gamma-semialdehyde dehydrogenase</fullName>
        <shortName evidence="7">GSA dehydrogenase</shortName>
    </alternativeName>
</protein>
<dbReference type="OrthoDB" id="9809970at2"/>
<dbReference type="PIRSF" id="PIRSF000151">
    <property type="entry name" value="GPR"/>
    <property type="match status" value="1"/>
</dbReference>
<evidence type="ECO:0000313" key="10">
    <source>
        <dbReference type="Proteomes" id="UP000184529"/>
    </source>
</evidence>
<dbReference type="AlphaFoldDB" id="A0A1M6FHS5"/>
<keyword evidence="5 7" id="KW-0560">Oxidoreductase</keyword>
<dbReference type="HAMAP" id="MF_00412">
    <property type="entry name" value="ProA"/>
    <property type="match status" value="1"/>
</dbReference>
<dbReference type="InterPro" id="IPR012134">
    <property type="entry name" value="Glu-5-SA_DH"/>
</dbReference>
<evidence type="ECO:0000259" key="8">
    <source>
        <dbReference type="Pfam" id="PF00171"/>
    </source>
</evidence>
<organism evidence="9 10">
    <name type="scientific">Desulfofundulus thermosubterraneus DSM 16057</name>
    <dbReference type="NCBI Taxonomy" id="1121432"/>
    <lineage>
        <taxon>Bacteria</taxon>
        <taxon>Bacillati</taxon>
        <taxon>Bacillota</taxon>
        <taxon>Clostridia</taxon>
        <taxon>Eubacteriales</taxon>
        <taxon>Peptococcaceae</taxon>
        <taxon>Desulfofundulus</taxon>
    </lineage>
</organism>
<dbReference type="STRING" id="1121432.SAMN02745219_01474"/>
<name>A0A1M6FHS5_9FIRM</name>
<comment type="similarity">
    <text evidence="7">Belongs to the gamma-glutamyl phosphate reductase family.</text>
</comment>
<dbReference type="InterPro" id="IPR020593">
    <property type="entry name" value="G-glutamylP_reductase_CS"/>
</dbReference>
<dbReference type="UniPathway" id="UPA00098">
    <property type="reaction ID" value="UER00360"/>
</dbReference>
<dbReference type="PROSITE" id="PS01223">
    <property type="entry name" value="PROA"/>
    <property type="match status" value="1"/>
</dbReference>
<comment type="pathway">
    <text evidence="1 7">Amino-acid biosynthesis; L-proline biosynthesis; L-glutamate 5-semialdehyde from L-glutamate: step 2/2.</text>
</comment>
<dbReference type="InterPro" id="IPR015590">
    <property type="entry name" value="Aldehyde_DH_dom"/>
</dbReference>
<dbReference type="CDD" id="cd07079">
    <property type="entry name" value="ALDH_F18-19_ProA-GPR"/>
    <property type="match status" value="1"/>
</dbReference>
<evidence type="ECO:0000313" key="9">
    <source>
        <dbReference type="EMBL" id="SHI97278.1"/>
    </source>
</evidence>
<evidence type="ECO:0000256" key="6">
    <source>
        <dbReference type="ARBA" id="ARBA00049024"/>
    </source>
</evidence>
<dbReference type="FunFam" id="3.40.309.10:FF:000006">
    <property type="entry name" value="Gamma-glutamyl phosphate reductase"/>
    <property type="match status" value="1"/>
</dbReference>
<dbReference type="GO" id="GO:0005737">
    <property type="term" value="C:cytoplasm"/>
    <property type="evidence" value="ECO:0007669"/>
    <property type="project" value="UniProtKB-SubCell"/>
</dbReference>
<evidence type="ECO:0000256" key="5">
    <source>
        <dbReference type="ARBA" id="ARBA00023002"/>
    </source>
</evidence>
<dbReference type="SUPFAM" id="SSF53720">
    <property type="entry name" value="ALDH-like"/>
    <property type="match status" value="1"/>
</dbReference>
<dbReference type="NCBIfam" id="NF001221">
    <property type="entry name" value="PRK00197.1"/>
    <property type="match status" value="1"/>
</dbReference>
<dbReference type="Proteomes" id="UP000184529">
    <property type="component" value="Unassembled WGS sequence"/>
</dbReference>
<dbReference type="EC" id="1.2.1.41" evidence="7"/>
<comment type="subcellular location">
    <subcellularLocation>
        <location evidence="7">Cytoplasm</location>
    </subcellularLocation>
</comment>
<dbReference type="InterPro" id="IPR000965">
    <property type="entry name" value="GPR_dom"/>
</dbReference>
<keyword evidence="2 7" id="KW-0028">Amino-acid biosynthesis</keyword>
<evidence type="ECO:0000256" key="2">
    <source>
        <dbReference type="ARBA" id="ARBA00022605"/>
    </source>
</evidence>
<dbReference type="NCBIfam" id="TIGR00407">
    <property type="entry name" value="proA"/>
    <property type="match status" value="1"/>
</dbReference>
<evidence type="ECO:0000256" key="1">
    <source>
        <dbReference type="ARBA" id="ARBA00004985"/>
    </source>
</evidence>
<dbReference type="InterPro" id="IPR016161">
    <property type="entry name" value="Ald_DH/histidinol_DH"/>
</dbReference>
<dbReference type="GO" id="GO:0050661">
    <property type="term" value="F:NADP binding"/>
    <property type="evidence" value="ECO:0007669"/>
    <property type="project" value="InterPro"/>
</dbReference>
<sequence length="420" mass="45783">MMEQIEQEVREKARRAREAARHLAYLSTEVKNRALLAMAESLLNNRERILAANEIDVQAGREKGLSRALIDRLLLTPGRIEDMAEGLRAVASLPDPVGEVESMWLRPNGLQVGRMRVPLGVVGMIYEARPNVTVDAAGLCLKAGNAVVLRGGSEAINSNRAIVAVIAAAAEGAGIPASAVQLIENTDRAAVNIMLKLNGLLDVLIPRGGAGLIRTVVENATVPVIETGVGNCHVYVDEGADLEMARSIVINAKCQRPGVCNAMETLLVHQQVARELLPGLLEDLRAAGVEVRGCENTRELVPWVVPATEEDWATEYLDLILAVKVVESMEEAMEHIYRYGTRHSEAIVTRDYARARRFLREVDAAAVYVNASTRFTDGYQYGLGAEIGISTQKLHARGPMGLKELTTYKYIVFGEGQIRS</sequence>
<dbReference type="InterPro" id="IPR016162">
    <property type="entry name" value="Ald_DH_N"/>
</dbReference>
<dbReference type="Pfam" id="PF00171">
    <property type="entry name" value="Aldedh"/>
    <property type="match status" value="1"/>
</dbReference>
<keyword evidence="4 7" id="KW-0521">NADP</keyword>
<reference evidence="10" key="1">
    <citation type="submission" date="2016-11" db="EMBL/GenBank/DDBJ databases">
        <authorList>
            <person name="Varghese N."/>
            <person name="Submissions S."/>
        </authorList>
    </citation>
    <scope>NUCLEOTIDE SEQUENCE [LARGE SCALE GENOMIC DNA]</scope>
    <source>
        <strain evidence="10">DSM 16057</strain>
    </source>
</reference>
<dbReference type="PANTHER" id="PTHR11063:SF8">
    <property type="entry name" value="DELTA-1-PYRROLINE-5-CARBOXYLATE SYNTHASE"/>
    <property type="match status" value="1"/>
</dbReference>
<feature type="domain" description="Aldehyde dehydrogenase" evidence="8">
    <location>
        <begin position="6"/>
        <end position="288"/>
    </location>
</feature>
<comment type="function">
    <text evidence="7">Catalyzes the NADPH-dependent reduction of L-glutamate 5-phosphate into L-glutamate 5-semialdehyde and phosphate. The product spontaneously undergoes cyclization to form 1-pyrroline-5-carboxylate.</text>
</comment>
<dbReference type="Gene3D" id="3.40.605.10">
    <property type="entry name" value="Aldehyde Dehydrogenase, Chain A, domain 1"/>
    <property type="match status" value="1"/>
</dbReference>
<dbReference type="GO" id="GO:0004350">
    <property type="term" value="F:glutamate-5-semialdehyde dehydrogenase activity"/>
    <property type="evidence" value="ECO:0007669"/>
    <property type="project" value="UniProtKB-UniRule"/>
</dbReference>
<dbReference type="EMBL" id="FQZM01000016">
    <property type="protein sequence ID" value="SHI97278.1"/>
    <property type="molecule type" value="Genomic_DNA"/>
</dbReference>
<dbReference type="RefSeq" id="WP_072868456.1">
    <property type="nucleotide sequence ID" value="NZ_FQZM01000016.1"/>
</dbReference>
<dbReference type="InterPro" id="IPR016163">
    <property type="entry name" value="Ald_DH_C"/>
</dbReference>
<comment type="catalytic activity">
    <reaction evidence="6 7">
        <text>L-glutamate 5-semialdehyde + phosphate + NADP(+) = L-glutamyl 5-phosphate + NADPH + H(+)</text>
        <dbReference type="Rhea" id="RHEA:19541"/>
        <dbReference type="ChEBI" id="CHEBI:15378"/>
        <dbReference type="ChEBI" id="CHEBI:43474"/>
        <dbReference type="ChEBI" id="CHEBI:57783"/>
        <dbReference type="ChEBI" id="CHEBI:58066"/>
        <dbReference type="ChEBI" id="CHEBI:58274"/>
        <dbReference type="ChEBI" id="CHEBI:58349"/>
        <dbReference type="EC" id="1.2.1.41"/>
    </reaction>
</comment>
<dbReference type="Gene3D" id="3.40.309.10">
    <property type="entry name" value="Aldehyde Dehydrogenase, Chain A, domain 2"/>
    <property type="match status" value="1"/>
</dbReference>
<evidence type="ECO:0000256" key="3">
    <source>
        <dbReference type="ARBA" id="ARBA00022650"/>
    </source>
</evidence>
<evidence type="ECO:0000256" key="7">
    <source>
        <dbReference type="HAMAP-Rule" id="MF_00412"/>
    </source>
</evidence>
<evidence type="ECO:0000256" key="4">
    <source>
        <dbReference type="ARBA" id="ARBA00022857"/>
    </source>
</evidence>
<dbReference type="GO" id="GO:0055129">
    <property type="term" value="P:L-proline biosynthetic process"/>
    <property type="evidence" value="ECO:0007669"/>
    <property type="project" value="UniProtKB-UniRule"/>
</dbReference>
<gene>
    <name evidence="7" type="primary">proA</name>
    <name evidence="9" type="ORF">SAMN02745219_01474</name>
</gene>